<dbReference type="SFLD" id="SFLDS00029">
    <property type="entry name" value="Radical_SAM"/>
    <property type="match status" value="1"/>
</dbReference>
<dbReference type="GO" id="GO:0046872">
    <property type="term" value="F:metal ion binding"/>
    <property type="evidence" value="ECO:0007669"/>
    <property type="project" value="UniProtKB-KW"/>
</dbReference>
<feature type="binding site" evidence="10">
    <location>
        <position position="24"/>
    </location>
    <ligand>
        <name>[4Fe-4S] cluster</name>
        <dbReference type="ChEBI" id="CHEBI:49883"/>
        <label>1</label>
        <note>4Fe-4S-S-AdoMet</note>
    </ligand>
</feature>
<comment type="catalytic activity">
    <reaction evidence="10">
        <text>GTP + AH2 + S-adenosyl-L-methionine = (8S)-3',8-cyclo-7,8-dihydroguanosine 5'-triphosphate + 5'-deoxyadenosine + L-methionine + A + H(+)</text>
        <dbReference type="Rhea" id="RHEA:49576"/>
        <dbReference type="ChEBI" id="CHEBI:13193"/>
        <dbReference type="ChEBI" id="CHEBI:15378"/>
        <dbReference type="ChEBI" id="CHEBI:17319"/>
        <dbReference type="ChEBI" id="CHEBI:17499"/>
        <dbReference type="ChEBI" id="CHEBI:37565"/>
        <dbReference type="ChEBI" id="CHEBI:57844"/>
        <dbReference type="ChEBI" id="CHEBI:59789"/>
        <dbReference type="ChEBI" id="CHEBI:131766"/>
        <dbReference type="EC" id="4.1.99.22"/>
    </reaction>
</comment>
<evidence type="ECO:0000256" key="9">
    <source>
        <dbReference type="ARBA" id="ARBA00023239"/>
    </source>
</evidence>
<dbReference type="SUPFAM" id="SSF102114">
    <property type="entry name" value="Radical SAM enzymes"/>
    <property type="match status" value="1"/>
</dbReference>
<feature type="binding site" evidence="10">
    <location>
        <position position="155"/>
    </location>
    <ligand>
        <name>GTP</name>
        <dbReference type="ChEBI" id="CHEBI:37565"/>
    </ligand>
</feature>
<feature type="binding site" evidence="10">
    <location>
        <position position="264"/>
    </location>
    <ligand>
        <name>[4Fe-4S] cluster</name>
        <dbReference type="ChEBI" id="CHEBI:49883"/>
        <label>2</label>
        <note>4Fe-4S-substrate</note>
    </ligand>
</feature>
<feature type="binding site" evidence="10">
    <location>
        <position position="27"/>
    </location>
    <ligand>
        <name>[4Fe-4S] cluster</name>
        <dbReference type="ChEBI" id="CHEBI:49883"/>
        <label>1</label>
        <note>4Fe-4S-S-AdoMet</note>
    </ligand>
</feature>
<dbReference type="GO" id="GO:0005525">
    <property type="term" value="F:GTP binding"/>
    <property type="evidence" value="ECO:0007669"/>
    <property type="project" value="UniProtKB-UniRule"/>
</dbReference>
<evidence type="ECO:0000256" key="7">
    <source>
        <dbReference type="ARBA" id="ARBA00023134"/>
    </source>
</evidence>
<dbReference type="Proteomes" id="UP000298642">
    <property type="component" value="Chromosome"/>
</dbReference>
<dbReference type="InterPro" id="IPR050105">
    <property type="entry name" value="MoCo_biosynth_MoaA/MoaC"/>
</dbReference>
<feature type="domain" description="Radical SAM core" evidence="11">
    <location>
        <begin position="4"/>
        <end position="219"/>
    </location>
</feature>
<dbReference type="Pfam" id="PF04055">
    <property type="entry name" value="Radical_SAM"/>
    <property type="match status" value="1"/>
</dbReference>
<dbReference type="CDD" id="cd01335">
    <property type="entry name" value="Radical_SAM"/>
    <property type="match status" value="1"/>
</dbReference>
<feature type="binding site" evidence="10">
    <location>
        <position position="94"/>
    </location>
    <ligand>
        <name>GTP</name>
        <dbReference type="ChEBI" id="CHEBI:37565"/>
    </ligand>
</feature>
<reference evidence="13" key="1">
    <citation type="submission" date="2018-12" db="EMBL/GenBank/DDBJ databases">
        <title>Dusodibacter welbiota gen. nov., sp. nov., isolated from human faeces and emended description of the Oscillibacter genus.</title>
        <authorList>
            <person name="Le Roy T."/>
            <person name="Van der Smissen P."/>
            <person name="Delzenne N."/>
            <person name="Muccioli G."/>
            <person name="Collet J.F."/>
            <person name="Cani P.D."/>
        </authorList>
    </citation>
    <scope>NUCLEOTIDE SEQUENCE [LARGE SCALE GENOMIC DNA]</scope>
    <source>
        <strain evidence="13">J115</strain>
    </source>
</reference>
<comment type="pathway">
    <text evidence="10">Cofactor biosynthesis; molybdopterin biosynthesis.</text>
</comment>
<feature type="binding site" evidence="10">
    <location>
        <position position="189"/>
    </location>
    <ligand>
        <name>S-adenosyl-L-methionine</name>
        <dbReference type="ChEBI" id="CHEBI:59789"/>
    </ligand>
</feature>
<dbReference type="Pfam" id="PF06463">
    <property type="entry name" value="Mob_synth_C"/>
    <property type="match status" value="1"/>
</dbReference>
<evidence type="ECO:0000256" key="10">
    <source>
        <dbReference type="HAMAP-Rule" id="MF_01225"/>
    </source>
</evidence>
<dbReference type="RefSeq" id="WP_136891573.1">
    <property type="nucleotide sequence ID" value="NZ_CP034413.3"/>
</dbReference>
<keyword evidence="9 10" id="KW-0456">Lyase</keyword>
<dbReference type="UniPathway" id="UPA00344"/>
<feature type="binding site" evidence="10">
    <location>
        <position position="67"/>
    </location>
    <ligand>
        <name>S-adenosyl-L-methionine</name>
        <dbReference type="ChEBI" id="CHEBI:59789"/>
    </ligand>
</feature>
<dbReference type="AlphaFoldDB" id="A0A4D7B1W8"/>
<feature type="binding site" evidence="10">
    <location>
        <begin position="252"/>
        <end position="254"/>
    </location>
    <ligand>
        <name>GTP</name>
        <dbReference type="ChEBI" id="CHEBI:37565"/>
    </ligand>
</feature>
<dbReference type="KEGG" id="obj:EIO64_14900"/>
<dbReference type="SFLD" id="SFLDG01067">
    <property type="entry name" value="SPASM/twitch_domain_containing"/>
    <property type="match status" value="1"/>
</dbReference>
<dbReference type="GO" id="GO:0061799">
    <property type="term" value="F:cyclic pyranopterin monophosphate synthase activity"/>
    <property type="evidence" value="ECO:0007669"/>
    <property type="project" value="TreeGrafter"/>
</dbReference>
<feature type="binding site" evidence="10">
    <location>
        <position position="13"/>
    </location>
    <ligand>
        <name>GTP</name>
        <dbReference type="ChEBI" id="CHEBI:37565"/>
    </ligand>
</feature>
<dbReference type="EC" id="4.1.99.22" evidence="10"/>
<dbReference type="SMART" id="SM00729">
    <property type="entry name" value="Elp3"/>
    <property type="match status" value="1"/>
</dbReference>
<dbReference type="CDD" id="cd21117">
    <property type="entry name" value="Twitch_MoaA"/>
    <property type="match status" value="1"/>
</dbReference>
<keyword evidence="7 10" id="KW-0342">GTP-binding</keyword>
<keyword evidence="5 10" id="KW-0408">Iron</keyword>
<evidence type="ECO:0000313" key="12">
    <source>
        <dbReference type="EMBL" id="QCI60342.1"/>
    </source>
</evidence>
<comment type="similarity">
    <text evidence="10">Belongs to the radical SAM superfamily. MoaA family.</text>
</comment>
<dbReference type="PANTHER" id="PTHR22960:SF0">
    <property type="entry name" value="MOLYBDENUM COFACTOR BIOSYNTHESIS PROTEIN 1"/>
    <property type="match status" value="1"/>
</dbReference>
<evidence type="ECO:0000313" key="13">
    <source>
        <dbReference type="Proteomes" id="UP000298642"/>
    </source>
</evidence>
<gene>
    <name evidence="10 12" type="primary">moaA</name>
    <name evidence="12" type="ORF">EIO64_14900</name>
</gene>
<dbReference type="InterPro" id="IPR013483">
    <property type="entry name" value="MoaA"/>
</dbReference>
<feature type="binding site" evidence="10">
    <location>
        <position position="250"/>
    </location>
    <ligand>
        <name>[4Fe-4S] cluster</name>
        <dbReference type="ChEBI" id="CHEBI:49883"/>
        <label>2</label>
        <note>4Fe-4S-substrate</note>
    </ligand>
</feature>
<dbReference type="GO" id="GO:0061798">
    <property type="term" value="F:GTP 3',8'-cyclase activity"/>
    <property type="evidence" value="ECO:0007669"/>
    <property type="project" value="UniProtKB-UniRule"/>
</dbReference>
<dbReference type="GO" id="GO:0006777">
    <property type="term" value="P:Mo-molybdopterin cofactor biosynthetic process"/>
    <property type="evidence" value="ECO:0007669"/>
    <property type="project" value="UniProtKB-UniRule"/>
</dbReference>
<dbReference type="NCBIfam" id="TIGR02666">
    <property type="entry name" value="moaA"/>
    <property type="match status" value="1"/>
</dbReference>
<evidence type="ECO:0000259" key="11">
    <source>
        <dbReference type="PROSITE" id="PS51918"/>
    </source>
</evidence>
<feature type="binding site" evidence="10">
    <location>
        <position position="247"/>
    </location>
    <ligand>
        <name>[4Fe-4S] cluster</name>
        <dbReference type="ChEBI" id="CHEBI:49883"/>
        <label>2</label>
        <note>4Fe-4S-substrate</note>
    </ligand>
</feature>
<dbReference type="GO" id="GO:0051539">
    <property type="term" value="F:4 iron, 4 sulfur cluster binding"/>
    <property type="evidence" value="ECO:0007669"/>
    <property type="project" value="UniProtKB-UniRule"/>
</dbReference>
<dbReference type="GO" id="GO:1904047">
    <property type="term" value="F:S-adenosyl-L-methionine binding"/>
    <property type="evidence" value="ECO:0007669"/>
    <property type="project" value="UniProtKB-UniRule"/>
</dbReference>
<keyword evidence="2 10" id="KW-0949">S-adenosyl-L-methionine</keyword>
<keyword evidence="1 10" id="KW-0004">4Fe-4S</keyword>
<accession>A0A4D7B1W8</accession>
<dbReference type="Gene3D" id="3.20.20.70">
    <property type="entry name" value="Aldolase class I"/>
    <property type="match status" value="1"/>
</dbReference>
<dbReference type="HAMAP" id="MF_01225_B">
    <property type="entry name" value="MoaA_B"/>
    <property type="match status" value="1"/>
</dbReference>
<feature type="binding site" evidence="10">
    <location>
        <position position="20"/>
    </location>
    <ligand>
        <name>[4Fe-4S] cluster</name>
        <dbReference type="ChEBI" id="CHEBI:49883"/>
        <label>1</label>
        <note>4Fe-4S-S-AdoMet</note>
    </ligand>
</feature>
<keyword evidence="4 10" id="KW-0547">Nucleotide-binding</keyword>
<dbReference type="InterPro" id="IPR010505">
    <property type="entry name" value="MoaA_twitch"/>
</dbReference>
<organism evidence="12 13">
    <name type="scientific">Dysosmobacter welbionis</name>
    <dbReference type="NCBI Taxonomy" id="2093857"/>
    <lineage>
        <taxon>Bacteria</taxon>
        <taxon>Bacillati</taxon>
        <taxon>Bacillota</taxon>
        <taxon>Clostridia</taxon>
        <taxon>Eubacteriales</taxon>
        <taxon>Oscillospiraceae</taxon>
        <taxon>Dysosmobacter</taxon>
    </lineage>
</organism>
<dbReference type="InterPro" id="IPR040064">
    <property type="entry name" value="MoaA-like"/>
</dbReference>
<protein>
    <recommendedName>
        <fullName evidence="10">GTP 3',8-cyclase</fullName>
        <ecNumber evidence="10">4.1.99.22</ecNumber>
    </recommendedName>
    <alternativeName>
        <fullName evidence="10">Molybdenum cofactor biosynthesis protein A</fullName>
    </alternativeName>
</protein>
<dbReference type="InterPro" id="IPR006638">
    <property type="entry name" value="Elp3/MiaA/NifB-like_rSAM"/>
</dbReference>
<evidence type="ECO:0000256" key="2">
    <source>
        <dbReference type="ARBA" id="ARBA00022691"/>
    </source>
</evidence>
<feature type="binding site" evidence="10">
    <location>
        <position position="118"/>
    </location>
    <ligand>
        <name>S-adenosyl-L-methionine</name>
        <dbReference type="ChEBI" id="CHEBI:59789"/>
    </ligand>
</feature>
<feature type="binding site" evidence="10">
    <location>
        <position position="63"/>
    </location>
    <ligand>
        <name>GTP</name>
        <dbReference type="ChEBI" id="CHEBI:37565"/>
    </ligand>
</feature>
<evidence type="ECO:0000256" key="5">
    <source>
        <dbReference type="ARBA" id="ARBA00023004"/>
    </source>
</evidence>
<keyword evidence="3 10" id="KW-0479">Metal-binding</keyword>
<comment type="cofactor">
    <cofactor evidence="10">
        <name>[4Fe-4S] cluster</name>
        <dbReference type="ChEBI" id="CHEBI:49883"/>
    </cofactor>
    <text evidence="10">Binds 2 [4Fe-4S] clusters. Binds 1 [4Fe-4S] cluster coordinated with 3 cysteines and an exchangeable S-adenosyl-L-methionine and 1 [4Fe-4S] cluster coordinated with 3 cysteines and the GTP-derived substrate.</text>
</comment>
<dbReference type="InterPro" id="IPR058240">
    <property type="entry name" value="rSAM_sf"/>
</dbReference>
<comment type="function">
    <text evidence="10">Catalyzes the cyclization of GTP to (8S)-3',8-cyclo-7,8-dihydroguanosine 5'-triphosphate.</text>
</comment>
<evidence type="ECO:0000256" key="1">
    <source>
        <dbReference type="ARBA" id="ARBA00022485"/>
    </source>
</evidence>
<dbReference type="PANTHER" id="PTHR22960">
    <property type="entry name" value="MOLYBDOPTERIN COFACTOR SYNTHESIS PROTEIN A"/>
    <property type="match status" value="1"/>
</dbReference>
<keyword evidence="6 10" id="KW-0411">Iron-sulfur</keyword>
<dbReference type="SFLD" id="SFLDG01383">
    <property type="entry name" value="cyclic_pyranopterin_phosphate"/>
    <property type="match status" value="1"/>
</dbReference>
<evidence type="ECO:0000256" key="6">
    <source>
        <dbReference type="ARBA" id="ARBA00023014"/>
    </source>
</evidence>
<comment type="subunit">
    <text evidence="10">Monomer and homodimer.</text>
</comment>
<dbReference type="EMBL" id="CP034413">
    <property type="protein sequence ID" value="QCI60342.1"/>
    <property type="molecule type" value="Genomic_DNA"/>
</dbReference>
<evidence type="ECO:0000256" key="8">
    <source>
        <dbReference type="ARBA" id="ARBA00023150"/>
    </source>
</evidence>
<feature type="binding site" evidence="10">
    <location>
        <position position="26"/>
    </location>
    <ligand>
        <name>S-adenosyl-L-methionine</name>
        <dbReference type="ChEBI" id="CHEBI:59789"/>
    </ligand>
</feature>
<name>A0A4D7B1W8_9FIRM</name>
<evidence type="ECO:0000256" key="4">
    <source>
        <dbReference type="ARBA" id="ARBA00022741"/>
    </source>
</evidence>
<dbReference type="SFLD" id="SFLDG01386">
    <property type="entry name" value="main_SPASM_domain-containing"/>
    <property type="match status" value="1"/>
</dbReference>
<dbReference type="InterPro" id="IPR013785">
    <property type="entry name" value="Aldolase_TIM"/>
</dbReference>
<keyword evidence="8 10" id="KW-0501">Molybdenum cofactor biosynthesis</keyword>
<proteinExistence type="inferred from homology"/>
<evidence type="ECO:0000256" key="3">
    <source>
        <dbReference type="ARBA" id="ARBA00022723"/>
    </source>
</evidence>
<dbReference type="InterPro" id="IPR007197">
    <property type="entry name" value="rSAM"/>
</dbReference>
<sequence length="314" mass="34953">MRDSCGRTIDYLRLSVTDLCNYRCQYCMPPEGVEKRLHSDILSIEELAEIAAAAVRCGVKKIRLTGGEPLVRRGLPDLCRMLRAIPGLAELCLTTNGSLLPQLARPLRDAGVDRLNISLDTLRPDRFAAMTRLGTLQDVLAGIKAAEAAGFRNLKFDTVLIGGFNDDEIEDFVNLSREHPWEMRFIELMPMGPCAGWDRNRFLPAETVLDRMAELEPIEAQGVARRYQLPGALGTVGLISPVSHDFCADCRRIRVTADGKLKGCLHSREEIPLRGLHGQALEDAVRRGILHKPERHHLTERSSDTPRNMNQIGG</sequence>
<keyword evidence="13" id="KW-1185">Reference proteome</keyword>
<dbReference type="PROSITE" id="PS51918">
    <property type="entry name" value="RADICAL_SAM"/>
    <property type="match status" value="1"/>
</dbReference>